<dbReference type="InterPro" id="IPR029069">
    <property type="entry name" value="HotDog_dom_sf"/>
</dbReference>
<dbReference type="AlphaFoldDB" id="A0A0S7E775"/>
<name>A0A0S7E775_9FLAO</name>
<dbReference type="SUPFAM" id="SSF54637">
    <property type="entry name" value="Thioesterase/thiol ester dehydrase-isomerase"/>
    <property type="match status" value="1"/>
</dbReference>
<dbReference type="Pfam" id="PF22817">
    <property type="entry name" value="ApeP-like"/>
    <property type="match status" value="1"/>
</dbReference>
<dbReference type="Proteomes" id="UP000069030">
    <property type="component" value="Chromosome"/>
</dbReference>
<reference evidence="1 2" key="1">
    <citation type="journal article" date="2016" name="J. Zhejiang Univ. Sci. B">
        <title>Antibiotic resistance mechanisms of Myroides sp.</title>
        <authorList>
            <person name="Hu S."/>
            <person name="Yuan S."/>
            <person name="Qu H."/>
            <person name="Jiang T."/>
            <person name="Zhou Y."/>
            <person name="Wang M."/>
            <person name="Ming D."/>
        </authorList>
    </citation>
    <scope>NUCLEOTIDE SEQUENCE [LARGE SCALE GENOMIC DNA]</scope>
    <source>
        <strain evidence="1 2">PR63039</strain>
    </source>
</reference>
<dbReference type="InterPro" id="IPR016776">
    <property type="entry name" value="ApeP-like_dehydratase"/>
</dbReference>
<protein>
    <submittedName>
        <fullName evidence="1">FabZ</fullName>
    </submittedName>
</protein>
<sequence>MDKLVDIIDRNLVKQLIPQREPIVMVDALYEYTETSITAGLTIDEHNLCVNSDVLREVGIIEHMAQSVALHTGYQFHLRNEPAPVGYIGSIKKIDIHNLPKVGDTIYTKVDILQEFMGVTLVELVTYCEGVVIASGSMKTVLAKEE</sequence>
<evidence type="ECO:0000313" key="1">
    <source>
        <dbReference type="EMBL" id="ALU25626.1"/>
    </source>
</evidence>
<dbReference type="KEGG" id="mod:AS202_05530"/>
<dbReference type="RefSeq" id="WP_006257917.1">
    <property type="nucleotide sequence ID" value="NZ_BCMQ01000002.1"/>
</dbReference>
<dbReference type="EMBL" id="CP013690">
    <property type="protein sequence ID" value="ALU25626.1"/>
    <property type="molecule type" value="Genomic_DNA"/>
</dbReference>
<proteinExistence type="predicted"/>
<organism evidence="1 2">
    <name type="scientific">Myroides odoratimimus</name>
    <dbReference type="NCBI Taxonomy" id="76832"/>
    <lineage>
        <taxon>Bacteria</taxon>
        <taxon>Pseudomonadati</taxon>
        <taxon>Bacteroidota</taxon>
        <taxon>Flavobacteriia</taxon>
        <taxon>Flavobacteriales</taxon>
        <taxon>Flavobacteriaceae</taxon>
        <taxon>Myroides</taxon>
    </lineage>
</organism>
<evidence type="ECO:0000313" key="2">
    <source>
        <dbReference type="Proteomes" id="UP000069030"/>
    </source>
</evidence>
<accession>A0A0S7E775</accession>
<gene>
    <name evidence="1" type="ORF">AS202_05530</name>
</gene>
<dbReference type="Gene3D" id="3.10.129.10">
    <property type="entry name" value="Hotdog Thioesterase"/>
    <property type="match status" value="1"/>
</dbReference>